<keyword evidence="1" id="KW-1133">Transmembrane helix</keyword>
<dbReference type="RefSeq" id="WP_044220391.1">
    <property type="nucleotide sequence ID" value="NZ_JBKAGJ010000012.1"/>
</dbReference>
<evidence type="ECO:0000256" key="1">
    <source>
        <dbReference type="SAM" id="Phobius"/>
    </source>
</evidence>
<keyword evidence="2" id="KW-0732">Signal</keyword>
<dbReference type="AlphaFoldDB" id="A0A098S878"/>
<feature type="signal peptide" evidence="2">
    <location>
        <begin position="1"/>
        <end position="19"/>
    </location>
</feature>
<keyword evidence="1" id="KW-0472">Membrane</keyword>
<accession>A0A098S878</accession>
<evidence type="ECO:0000313" key="4">
    <source>
        <dbReference type="Proteomes" id="UP000029736"/>
    </source>
</evidence>
<protein>
    <submittedName>
        <fullName evidence="3">Uncharacterized protein</fullName>
    </submittedName>
</protein>
<comment type="caution">
    <text evidence="3">The sequence shown here is derived from an EMBL/GenBank/DDBJ whole genome shotgun (WGS) entry which is preliminary data.</text>
</comment>
<keyword evidence="1" id="KW-0812">Transmembrane</keyword>
<dbReference type="STRING" id="1524460.IX84_12030"/>
<sequence>MKTLAILILTLGLACQVQASALPIYPDTARCDTLEMRAGFELYAKVIKLEEKAYVIQYCKDGRKSRIPVSKIHRIRYADGTVKSRKDIRREAWPKTLALNTTLSGFLQLLWSGLIGLSGLYLGALVLAVYNSWLGFPILILAAVFAVLFLVKGLGRIVKGLRQLFRKRRSG</sequence>
<organism evidence="3 4">
    <name type="scientific">Phaeodactylibacter xiamenensis</name>
    <dbReference type="NCBI Taxonomy" id="1524460"/>
    <lineage>
        <taxon>Bacteria</taxon>
        <taxon>Pseudomonadati</taxon>
        <taxon>Bacteroidota</taxon>
        <taxon>Saprospiria</taxon>
        <taxon>Saprospirales</taxon>
        <taxon>Haliscomenobacteraceae</taxon>
        <taxon>Phaeodactylibacter</taxon>
    </lineage>
</organism>
<dbReference type="EMBL" id="JPOS01000029">
    <property type="protein sequence ID" value="KGE87853.1"/>
    <property type="molecule type" value="Genomic_DNA"/>
</dbReference>
<gene>
    <name evidence="3" type="ORF">IX84_12030</name>
</gene>
<dbReference type="PROSITE" id="PS51257">
    <property type="entry name" value="PROKAR_LIPOPROTEIN"/>
    <property type="match status" value="1"/>
</dbReference>
<proteinExistence type="predicted"/>
<keyword evidence="4" id="KW-1185">Reference proteome</keyword>
<reference evidence="3 4" key="1">
    <citation type="journal article" date="2014" name="Int. J. Syst. Evol. Microbiol.">
        <title>Phaeodactylibacter xiamenensis gen. nov., sp. nov., a member of the family Saprospiraceae isolated from the marine alga Phaeodactylum tricornutum.</title>
        <authorList>
            <person name="Chen Z.Jr."/>
            <person name="Lei X."/>
            <person name="Lai Q."/>
            <person name="Li Y."/>
            <person name="Zhang B."/>
            <person name="Zhang J."/>
            <person name="Zhang H."/>
            <person name="Yang L."/>
            <person name="Zheng W."/>
            <person name="Tian Y."/>
            <person name="Yu Z."/>
            <person name="Xu H.Jr."/>
            <person name="Zheng T."/>
        </authorList>
    </citation>
    <scope>NUCLEOTIDE SEQUENCE [LARGE SCALE GENOMIC DNA]</scope>
    <source>
        <strain evidence="3 4">KD52</strain>
    </source>
</reference>
<dbReference type="Proteomes" id="UP000029736">
    <property type="component" value="Unassembled WGS sequence"/>
</dbReference>
<feature type="transmembrane region" description="Helical" evidence="1">
    <location>
        <begin position="136"/>
        <end position="158"/>
    </location>
</feature>
<feature type="chain" id="PRO_5001947993" evidence="2">
    <location>
        <begin position="20"/>
        <end position="171"/>
    </location>
</feature>
<evidence type="ECO:0000313" key="3">
    <source>
        <dbReference type="EMBL" id="KGE87853.1"/>
    </source>
</evidence>
<name>A0A098S878_9BACT</name>
<feature type="transmembrane region" description="Helical" evidence="1">
    <location>
        <begin position="109"/>
        <end position="129"/>
    </location>
</feature>
<evidence type="ECO:0000256" key="2">
    <source>
        <dbReference type="SAM" id="SignalP"/>
    </source>
</evidence>